<evidence type="ECO:0000313" key="1">
    <source>
        <dbReference type="EMBL" id="ESW05995.1"/>
    </source>
</evidence>
<dbReference type="OrthoDB" id="1670072at2759"/>
<dbReference type="Gramene" id="ESW05995">
    <property type="protein sequence ID" value="ESW05995"/>
    <property type="gene ID" value="PHAVU_010G010700g"/>
</dbReference>
<keyword evidence="2" id="KW-1185">Reference proteome</keyword>
<gene>
    <name evidence="1" type="ORF">PHAVU_010G010700g</name>
</gene>
<name>V7AL58_PHAVU</name>
<dbReference type="OMA" id="EMNELAY"/>
<sequence length="84" mass="9463">MTSAKYEVEKFIGLNDFGLWQLKMHALLILQGLLEALEGESKLDRTMIEKDKTTLLDHNVIVSSLGDKVLRQVLNEQQGYGCSP</sequence>
<protein>
    <submittedName>
        <fullName evidence="1">Uncharacterized protein</fullName>
    </submittedName>
</protein>
<proteinExistence type="predicted"/>
<evidence type="ECO:0000313" key="2">
    <source>
        <dbReference type="Proteomes" id="UP000000226"/>
    </source>
</evidence>
<organism evidence="1 2">
    <name type="scientific">Phaseolus vulgaris</name>
    <name type="common">Kidney bean</name>
    <name type="synonym">French bean</name>
    <dbReference type="NCBI Taxonomy" id="3885"/>
    <lineage>
        <taxon>Eukaryota</taxon>
        <taxon>Viridiplantae</taxon>
        <taxon>Streptophyta</taxon>
        <taxon>Embryophyta</taxon>
        <taxon>Tracheophyta</taxon>
        <taxon>Spermatophyta</taxon>
        <taxon>Magnoliopsida</taxon>
        <taxon>eudicotyledons</taxon>
        <taxon>Gunneridae</taxon>
        <taxon>Pentapetalae</taxon>
        <taxon>rosids</taxon>
        <taxon>fabids</taxon>
        <taxon>Fabales</taxon>
        <taxon>Fabaceae</taxon>
        <taxon>Papilionoideae</taxon>
        <taxon>50 kb inversion clade</taxon>
        <taxon>NPAAA clade</taxon>
        <taxon>indigoferoid/millettioid clade</taxon>
        <taxon>Phaseoleae</taxon>
        <taxon>Phaseolus</taxon>
    </lineage>
</organism>
<reference evidence="2" key="1">
    <citation type="journal article" date="2014" name="Nat. Genet.">
        <title>A reference genome for common bean and genome-wide analysis of dual domestications.</title>
        <authorList>
            <person name="Schmutz J."/>
            <person name="McClean P.E."/>
            <person name="Mamidi S."/>
            <person name="Wu G.A."/>
            <person name="Cannon S.B."/>
            <person name="Grimwood J."/>
            <person name="Jenkins J."/>
            <person name="Shu S."/>
            <person name="Song Q."/>
            <person name="Chavarro C."/>
            <person name="Torres-Torres M."/>
            <person name="Geffroy V."/>
            <person name="Moghaddam S.M."/>
            <person name="Gao D."/>
            <person name="Abernathy B."/>
            <person name="Barry K."/>
            <person name="Blair M."/>
            <person name="Brick M.A."/>
            <person name="Chovatia M."/>
            <person name="Gepts P."/>
            <person name="Goodstein D.M."/>
            <person name="Gonzales M."/>
            <person name="Hellsten U."/>
            <person name="Hyten D.L."/>
            <person name="Jia G."/>
            <person name="Kelly J.D."/>
            <person name="Kudrna D."/>
            <person name="Lee R."/>
            <person name="Richard M.M."/>
            <person name="Miklas P.N."/>
            <person name="Osorno J.M."/>
            <person name="Rodrigues J."/>
            <person name="Thareau V."/>
            <person name="Urrea C.A."/>
            <person name="Wang M."/>
            <person name="Yu Y."/>
            <person name="Zhang M."/>
            <person name="Wing R.A."/>
            <person name="Cregan P.B."/>
            <person name="Rokhsar D.S."/>
            <person name="Jackson S.A."/>
        </authorList>
    </citation>
    <scope>NUCLEOTIDE SEQUENCE [LARGE SCALE GENOMIC DNA]</scope>
    <source>
        <strain evidence="2">cv. G19833</strain>
    </source>
</reference>
<dbReference type="AlphaFoldDB" id="V7AL58"/>
<accession>V7AL58</accession>
<dbReference type="eggNOG" id="ENOG502SP4X">
    <property type="taxonomic scope" value="Eukaryota"/>
</dbReference>
<dbReference type="Proteomes" id="UP000000226">
    <property type="component" value="Chromosome 10"/>
</dbReference>
<dbReference type="EMBL" id="CM002297">
    <property type="protein sequence ID" value="ESW05995.1"/>
    <property type="molecule type" value="Genomic_DNA"/>
</dbReference>